<organism evidence="2 3">
    <name type="scientific">Coniella lustricola</name>
    <dbReference type="NCBI Taxonomy" id="2025994"/>
    <lineage>
        <taxon>Eukaryota</taxon>
        <taxon>Fungi</taxon>
        <taxon>Dikarya</taxon>
        <taxon>Ascomycota</taxon>
        <taxon>Pezizomycotina</taxon>
        <taxon>Sordariomycetes</taxon>
        <taxon>Sordariomycetidae</taxon>
        <taxon>Diaporthales</taxon>
        <taxon>Schizoparmaceae</taxon>
        <taxon>Coniella</taxon>
    </lineage>
</organism>
<dbReference type="Gene3D" id="3.30.559.10">
    <property type="entry name" value="Chloramphenicol acetyltransferase-like domain"/>
    <property type="match status" value="2"/>
</dbReference>
<name>A0A2T3A095_9PEZI</name>
<dbReference type="GO" id="GO:0016740">
    <property type="term" value="F:transferase activity"/>
    <property type="evidence" value="ECO:0007669"/>
    <property type="project" value="UniProtKB-KW"/>
</dbReference>
<reference evidence="2 3" key="1">
    <citation type="journal article" date="2018" name="Mycol. Prog.">
        <title>Coniella lustricola, a new species from submerged detritus.</title>
        <authorList>
            <person name="Raudabaugh D.B."/>
            <person name="Iturriaga T."/>
            <person name="Carver A."/>
            <person name="Mondo S."/>
            <person name="Pangilinan J."/>
            <person name="Lipzen A."/>
            <person name="He G."/>
            <person name="Amirebrahimi M."/>
            <person name="Grigoriev I.V."/>
            <person name="Miller A.N."/>
        </authorList>
    </citation>
    <scope>NUCLEOTIDE SEQUENCE [LARGE SCALE GENOMIC DNA]</scope>
    <source>
        <strain evidence="2 3">B22-T-1</strain>
    </source>
</reference>
<dbReference type="AlphaFoldDB" id="A0A2T3A095"/>
<dbReference type="Pfam" id="PF02458">
    <property type="entry name" value="Transferase"/>
    <property type="match status" value="1"/>
</dbReference>
<evidence type="ECO:0000313" key="3">
    <source>
        <dbReference type="Proteomes" id="UP000241462"/>
    </source>
</evidence>
<dbReference type="InterPro" id="IPR023213">
    <property type="entry name" value="CAT-like_dom_sf"/>
</dbReference>
<sequence>MSRTRTIWIPLPDQDRFSEEQLRLCALDLVINRHYNDYALFFRTKHEDEGPAIIRAFRQALSATLGQCRHIAGTIQKNEHGDFSIITRSDSTVPLVLAWLDTNDQISSFDLLEDGSFHGASLGDPSRFTVPTMSMSSNASPSIQPHVAGFQLTFIRGGFIMTTCIHHFAMDVVGASSLIHHIAAHCHSVLHGTTPPTWHKSLVDRSRFIPRSLPDTMQERYPSAPANLEWKPCVSLLFSISRIKLAELKRLALPPTSAGTWISTYDAICALLWRIVLRHRMKIYRTDPASTAIFAESINMRQRVQPAMDKRYQGNLQCGALSTQQPHQYTVEQVTSKAPLHELAAYIRKITNSATESAVEATISRVSAVRDRSNLYFRQDTMPPTSLVVTDWRDVDMANADFGFGRPVAVRQLADKVVRNLVIIYPRRPWGKNGQDHGLEVVVPFEKHAVDILVDDPEMSRFFAFRGIDAQET</sequence>
<proteinExistence type="predicted"/>
<accession>A0A2T3A095</accession>
<keyword evidence="3" id="KW-1185">Reference proteome</keyword>
<evidence type="ECO:0000256" key="1">
    <source>
        <dbReference type="ARBA" id="ARBA00022679"/>
    </source>
</evidence>
<keyword evidence="1 2" id="KW-0808">Transferase</keyword>
<dbReference type="InParanoid" id="A0A2T3A095"/>
<dbReference type="STRING" id="2025994.A0A2T3A095"/>
<dbReference type="Proteomes" id="UP000241462">
    <property type="component" value="Unassembled WGS sequence"/>
</dbReference>
<dbReference type="EMBL" id="KZ678530">
    <property type="protein sequence ID" value="PSR80439.1"/>
    <property type="molecule type" value="Genomic_DNA"/>
</dbReference>
<dbReference type="PANTHER" id="PTHR31896">
    <property type="entry name" value="FAMILY REGULATORY PROTEIN, PUTATIVE (AFU_ORTHOLOGUE AFUA_3G14730)-RELATED"/>
    <property type="match status" value="1"/>
</dbReference>
<protein>
    <submittedName>
        <fullName evidence="2">Transferase</fullName>
    </submittedName>
</protein>
<gene>
    <name evidence="2" type="ORF">BD289DRAFT_374036</name>
</gene>
<dbReference type="InterPro" id="IPR051283">
    <property type="entry name" value="Sec_Metabolite_Acyltrans"/>
</dbReference>
<dbReference type="PANTHER" id="PTHR31896:SF13">
    <property type="entry name" value="TRICHOTHECENE 3-O-ACETYLTRANSFERASE"/>
    <property type="match status" value="1"/>
</dbReference>
<dbReference type="OrthoDB" id="671439at2759"/>
<evidence type="ECO:0000313" key="2">
    <source>
        <dbReference type="EMBL" id="PSR80439.1"/>
    </source>
</evidence>